<feature type="compositionally biased region" description="Basic residues" evidence="1">
    <location>
        <begin position="41"/>
        <end position="51"/>
    </location>
</feature>
<dbReference type="EMBL" id="JAODYH010000004">
    <property type="protein sequence ID" value="MCT9810681.1"/>
    <property type="molecule type" value="Genomic_DNA"/>
</dbReference>
<name>A0ABT2PJM0_9BURK</name>
<evidence type="ECO:0000313" key="2">
    <source>
        <dbReference type="EMBL" id="MCT9810681.1"/>
    </source>
</evidence>
<sequence>MPALGVWMNGERVGCWAPSMDTPRTSPSSSSPEAFKETRAQAHKFRQGTDT</sequence>
<protein>
    <submittedName>
        <fullName evidence="2">Uncharacterized protein</fullName>
    </submittedName>
</protein>
<feature type="region of interest" description="Disordered" evidence="1">
    <location>
        <begin position="16"/>
        <end position="51"/>
    </location>
</feature>
<accession>A0ABT2PJM0</accession>
<feature type="compositionally biased region" description="Low complexity" evidence="1">
    <location>
        <begin position="18"/>
        <end position="32"/>
    </location>
</feature>
<dbReference type="RefSeq" id="WP_261499791.1">
    <property type="nucleotide sequence ID" value="NZ_JAODYH010000004.1"/>
</dbReference>
<evidence type="ECO:0000313" key="3">
    <source>
        <dbReference type="Proteomes" id="UP001525968"/>
    </source>
</evidence>
<organism evidence="2 3">
    <name type="scientific">Acidovorax bellezanensis</name>
    <dbReference type="NCBI Taxonomy" id="2976702"/>
    <lineage>
        <taxon>Bacteria</taxon>
        <taxon>Pseudomonadati</taxon>
        <taxon>Pseudomonadota</taxon>
        <taxon>Betaproteobacteria</taxon>
        <taxon>Burkholderiales</taxon>
        <taxon>Comamonadaceae</taxon>
        <taxon>Acidovorax</taxon>
    </lineage>
</organism>
<keyword evidence="3" id="KW-1185">Reference proteome</keyword>
<reference evidence="2 3" key="1">
    <citation type="submission" date="2022-09" db="EMBL/GenBank/DDBJ databases">
        <title>Draft genome of isolate Be4.</title>
        <authorList>
            <person name="Sanchez-Castro I."/>
            <person name="Martinez-Rodriguez P."/>
            <person name="Descostes M."/>
            <person name="Merroun M."/>
        </authorList>
    </citation>
    <scope>NUCLEOTIDE SEQUENCE [LARGE SCALE GENOMIC DNA]</scope>
    <source>
        <strain evidence="2 3">Be4</strain>
    </source>
</reference>
<evidence type="ECO:0000256" key="1">
    <source>
        <dbReference type="SAM" id="MobiDB-lite"/>
    </source>
</evidence>
<gene>
    <name evidence="2" type="ORF">N0K08_08550</name>
</gene>
<comment type="caution">
    <text evidence="2">The sequence shown here is derived from an EMBL/GenBank/DDBJ whole genome shotgun (WGS) entry which is preliminary data.</text>
</comment>
<proteinExistence type="predicted"/>
<dbReference type="Proteomes" id="UP001525968">
    <property type="component" value="Unassembled WGS sequence"/>
</dbReference>